<protein>
    <submittedName>
        <fullName evidence="2">Glycosyltransferase family 2 protein</fullName>
    </submittedName>
</protein>
<proteinExistence type="predicted"/>
<dbReference type="PANTHER" id="PTHR43685">
    <property type="entry name" value="GLYCOSYLTRANSFERASE"/>
    <property type="match status" value="1"/>
</dbReference>
<dbReference type="EMBL" id="DRLF01000039">
    <property type="protein sequence ID" value="HEC05411.1"/>
    <property type="molecule type" value="Genomic_DNA"/>
</dbReference>
<evidence type="ECO:0000259" key="1">
    <source>
        <dbReference type="Pfam" id="PF00535"/>
    </source>
</evidence>
<evidence type="ECO:0000313" key="2">
    <source>
        <dbReference type="EMBL" id="HEC05411.1"/>
    </source>
</evidence>
<accession>A0A831RR17</accession>
<dbReference type="Gene3D" id="3.90.550.10">
    <property type="entry name" value="Spore Coat Polysaccharide Biosynthesis Protein SpsA, Chain A"/>
    <property type="match status" value="1"/>
</dbReference>
<dbReference type="InterPro" id="IPR050834">
    <property type="entry name" value="Glycosyltransf_2"/>
</dbReference>
<dbReference type="AlphaFoldDB" id="A0A831RR17"/>
<comment type="caution">
    <text evidence="2">The sequence shown here is derived from an EMBL/GenBank/DDBJ whole genome shotgun (WGS) entry which is preliminary data.</text>
</comment>
<gene>
    <name evidence="2" type="ORF">ENJ12_01035</name>
</gene>
<dbReference type="InterPro" id="IPR001173">
    <property type="entry name" value="Glyco_trans_2-like"/>
</dbReference>
<dbReference type="PANTHER" id="PTHR43685:SF2">
    <property type="entry name" value="GLYCOSYLTRANSFERASE 2-LIKE DOMAIN-CONTAINING PROTEIN"/>
    <property type="match status" value="1"/>
</dbReference>
<sequence>MPQKAILDENITVGMSAHGNYSVTQQALQSLFNSATGDFELILVDDCSPDDTRSLFLEAKNVHAKTRVLAFDDNKEYSGSLDAILSHAAGDLVLFLSNDIYVTPSYLREIIRAARYSPDHGIVRGCSNFVDNGLSTHNIPIPPELTGWNDLAEFSEQIANKHGGEYLLDKYLTGDAFLVTRAVIDKIGTFDPLFYGYFADHDYGVRARTAGFELVLARGAYAMHNRSANFSYLPKHLREKKLGMRWSRIYENWARFKMKYGLPVELPYTGINDIDWDSLSCREYRQELCYSPPRDYSRYSID</sequence>
<reference evidence="2" key="1">
    <citation type="journal article" date="2020" name="mSystems">
        <title>Genome- and Community-Level Interaction Insights into Carbon Utilization and Element Cycling Functions of Hydrothermarchaeota in Hydrothermal Sediment.</title>
        <authorList>
            <person name="Zhou Z."/>
            <person name="Liu Y."/>
            <person name="Xu W."/>
            <person name="Pan J."/>
            <person name="Luo Z.H."/>
            <person name="Li M."/>
        </authorList>
    </citation>
    <scope>NUCLEOTIDE SEQUENCE [LARGE SCALE GENOMIC DNA]</scope>
    <source>
        <strain evidence="2">HyVt-458</strain>
    </source>
</reference>
<organism evidence="2">
    <name type="scientific">Thiolapillus brandeum</name>
    <dbReference type="NCBI Taxonomy" id="1076588"/>
    <lineage>
        <taxon>Bacteria</taxon>
        <taxon>Pseudomonadati</taxon>
        <taxon>Pseudomonadota</taxon>
        <taxon>Gammaproteobacteria</taxon>
        <taxon>Chromatiales</taxon>
        <taxon>Sedimenticolaceae</taxon>
        <taxon>Thiolapillus</taxon>
    </lineage>
</organism>
<dbReference type="SUPFAM" id="SSF53448">
    <property type="entry name" value="Nucleotide-diphospho-sugar transferases"/>
    <property type="match status" value="1"/>
</dbReference>
<name>A0A831RR17_9GAMM</name>
<dbReference type="Proteomes" id="UP000886339">
    <property type="component" value="Unassembled WGS sequence"/>
</dbReference>
<dbReference type="InterPro" id="IPR029044">
    <property type="entry name" value="Nucleotide-diphossugar_trans"/>
</dbReference>
<dbReference type="Pfam" id="PF00535">
    <property type="entry name" value="Glycos_transf_2"/>
    <property type="match status" value="1"/>
</dbReference>
<feature type="domain" description="Glycosyltransferase 2-like" evidence="1">
    <location>
        <begin position="13"/>
        <end position="123"/>
    </location>
</feature>